<feature type="domain" description="HTH hxlR-type" evidence="4">
    <location>
        <begin position="14"/>
        <end position="113"/>
    </location>
</feature>
<accession>A0A391PB59</accession>
<protein>
    <recommendedName>
        <fullName evidence="4">HTH hxlR-type domain-containing protein</fullName>
    </recommendedName>
</protein>
<evidence type="ECO:0000313" key="6">
    <source>
        <dbReference type="Proteomes" id="UP000265643"/>
    </source>
</evidence>
<keyword evidence="1" id="KW-0805">Transcription regulation</keyword>
<dbReference type="Gene3D" id="1.10.10.10">
    <property type="entry name" value="Winged helix-like DNA-binding domain superfamily/Winged helix DNA-binding domain"/>
    <property type="match status" value="1"/>
</dbReference>
<evidence type="ECO:0000256" key="3">
    <source>
        <dbReference type="ARBA" id="ARBA00023163"/>
    </source>
</evidence>
<dbReference type="AlphaFoldDB" id="A0A391PB59"/>
<name>A0A391PB59_9FIRM</name>
<dbReference type="PANTHER" id="PTHR33204:SF29">
    <property type="entry name" value="TRANSCRIPTIONAL REGULATOR"/>
    <property type="match status" value="1"/>
</dbReference>
<evidence type="ECO:0000259" key="4">
    <source>
        <dbReference type="PROSITE" id="PS51118"/>
    </source>
</evidence>
<comment type="caution">
    <text evidence="5">The sequence shown here is derived from an EMBL/GenBank/DDBJ whole genome shotgun (WGS) entry which is preliminary data.</text>
</comment>
<keyword evidence="3" id="KW-0804">Transcription</keyword>
<dbReference type="RefSeq" id="WP_334294939.1">
    <property type="nucleotide sequence ID" value="NZ_BHGK01000001.1"/>
</dbReference>
<dbReference type="PROSITE" id="PS51118">
    <property type="entry name" value="HTH_HXLR"/>
    <property type="match status" value="1"/>
</dbReference>
<evidence type="ECO:0000256" key="1">
    <source>
        <dbReference type="ARBA" id="ARBA00023015"/>
    </source>
</evidence>
<proteinExistence type="predicted"/>
<dbReference type="InterPro" id="IPR036390">
    <property type="entry name" value="WH_DNA-bd_sf"/>
</dbReference>
<gene>
    <name evidence="5" type="ORF">KGMB01110_26940</name>
</gene>
<keyword evidence="2" id="KW-0238">DNA-binding</keyword>
<dbReference type="InterPro" id="IPR002577">
    <property type="entry name" value="HTH_HxlR"/>
</dbReference>
<evidence type="ECO:0000256" key="2">
    <source>
        <dbReference type="ARBA" id="ARBA00023125"/>
    </source>
</evidence>
<dbReference type="SUPFAM" id="SSF46785">
    <property type="entry name" value="Winged helix' DNA-binding domain"/>
    <property type="match status" value="1"/>
</dbReference>
<dbReference type="Proteomes" id="UP000265643">
    <property type="component" value="Unassembled WGS sequence"/>
</dbReference>
<keyword evidence="6" id="KW-1185">Reference proteome</keyword>
<dbReference type="InterPro" id="IPR036388">
    <property type="entry name" value="WH-like_DNA-bd_sf"/>
</dbReference>
<evidence type="ECO:0000313" key="5">
    <source>
        <dbReference type="EMBL" id="GCA68258.1"/>
    </source>
</evidence>
<reference evidence="6" key="1">
    <citation type="submission" date="2018-09" db="EMBL/GenBank/DDBJ databases">
        <title>Draft Genome Sequence of Mediterraneibacter sp. KCTC 15684.</title>
        <authorList>
            <person name="Kim J.S."/>
            <person name="Han K.I."/>
            <person name="Suh M.K."/>
            <person name="Lee K.C."/>
            <person name="Eom M.K."/>
            <person name="Lee J.H."/>
            <person name="Park S.H."/>
            <person name="Kang S.W."/>
            <person name="Park J.E."/>
            <person name="Oh B.S."/>
            <person name="Yu S.Y."/>
            <person name="Choi S.H."/>
            <person name="Lee D.H."/>
            <person name="Yoon H."/>
            <person name="Kim B."/>
            <person name="Yang S.J."/>
            <person name="Lee J.S."/>
        </authorList>
    </citation>
    <scope>NUCLEOTIDE SEQUENCE [LARGE SCALE GENOMIC DNA]</scope>
    <source>
        <strain evidence="6">KCTC 15684</strain>
    </source>
</reference>
<dbReference type="PANTHER" id="PTHR33204">
    <property type="entry name" value="TRANSCRIPTIONAL REGULATOR, MARR FAMILY"/>
    <property type="match status" value="1"/>
</dbReference>
<dbReference type="Pfam" id="PF01638">
    <property type="entry name" value="HxlR"/>
    <property type="match status" value="1"/>
</dbReference>
<dbReference type="GO" id="GO:0003677">
    <property type="term" value="F:DNA binding"/>
    <property type="evidence" value="ECO:0007669"/>
    <property type="project" value="UniProtKB-KW"/>
</dbReference>
<sequence>MAKYKKKLEDDIRCPLEYGLAVFGGKWKSRILCVLSANERLRYSEIRKEMYNIMDAVLASTLKDLIEDGMIARKSYDEIPPKVEYTLTKKENLPFRFYRVFANGQIFFLCLSCPIRFPQVRFRGSAQRNKSGCRDTYRSGRKEM</sequence>
<organism evidence="5 6">
    <name type="scientific">Mediterraneibacter butyricigenes</name>
    <dbReference type="NCBI Taxonomy" id="2316025"/>
    <lineage>
        <taxon>Bacteria</taxon>
        <taxon>Bacillati</taxon>
        <taxon>Bacillota</taxon>
        <taxon>Clostridia</taxon>
        <taxon>Lachnospirales</taxon>
        <taxon>Lachnospiraceae</taxon>
        <taxon>Mediterraneibacter</taxon>
    </lineage>
</organism>
<dbReference type="EMBL" id="BHGK01000001">
    <property type="protein sequence ID" value="GCA68258.1"/>
    <property type="molecule type" value="Genomic_DNA"/>
</dbReference>